<dbReference type="EMBL" id="BARV01012810">
    <property type="protein sequence ID" value="GAI08229.1"/>
    <property type="molecule type" value="Genomic_DNA"/>
</dbReference>
<dbReference type="AlphaFoldDB" id="X1MPB0"/>
<dbReference type="InterPro" id="IPR042099">
    <property type="entry name" value="ANL_N_sf"/>
</dbReference>
<accession>X1MPB0</accession>
<organism evidence="2">
    <name type="scientific">marine sediment metagenome</name>
    <dbReference type="NCBI Taxonomy" id="412755"/>
    <lineage>
        <taxon>unclassified sequences</taxon>
        <taxon>metagenomes</taxon>
        <taxon>ecological metagenomes</taxon>
    </lineage>
</organism>
<dbReference type="Gene3D" id="3.40.50.12780">
    <property type="entry name" value="N-terminal domain of ligase-like"/>
    <property type="match status" value="1"/>
</dbReference>
<protein>
    <recommendedName>
        <fullName evidence="1">AMP-dependent synthetase/ligase domain-containing protein</fullName>
    </recommendedName>
</protein>
<dbReference type="PANTHER" id="PTHR43767:SF1">
    <property type="entry name" value="NONRIBOSOMAL PEPTIDE SYNTHASE PES1 (EUROFUNG)-RELATED"/>
    <property type="match status" value="1"/>
</dbReference>
<feature type="domain" description="AMP-dependent synthetase/ligase" evidence="1">
    <location>
        <begin position="1"/>
        <end position="143"/>
    </location>
</feature>
<dbReference type="PANTHER" id="PTHR43767">
    <property type="entry name" value="LONG-CHAIN-FATTY-ACID--COA LIGASE"/>
    <property type="match status" value="1"/>
</dbReference>
<dbReference type="SUPFAM" id="SSF56801">
    <property type="entry name" value="Acetyl-CoA synthetase-like"/>
    <property type="match status" value="1"/>
</dbReference>
<comment type="caution">
    <text evidence="2">The sequence shown here is derived from an EMBL/GenBank/DDBJ whole genome shotgun (WGS) entry which is preliminary data.</text>
</comment>
<dbReference type="Pfam" id="PF00501">
    <property type="entry name" value="AMP-binding"/>
    <property type="match status" value="1"/>
</dbReference>
<feature type="non-terminal residue" evidence="2">
    <location>
        <position position="1"/>
    </location>
</feature>
<gene>
    <name evidence="2" type="ORF">S06H3_23532</name>
</gene>
<evidence type="ECO:0000313" key="2">
    <source>
        <dbReference type="EMBL" id="GAI08229.1"/>
    </source>
</evidence>
<proteinExistence type="predicted"/>
<dbReference type="InterPro" id="IPR000873">
    <property type="entry name" value="AMP-dep_synth/lig_dom"/>
</dbReference>
<sequence>ALVDLGIRKEERVGIAGFNSIEWMVSYFATSRIGAVPFDLDPKRPLEELSYVIEDADAAAVIVEDEYAPIIERVTEGMVSSRHLIVCGVGRSPQHVPSTAVAYEDLVAKYPSTKPKPGYEVTNEDFCSLVYTEGPTAYPKGKVWDGETKVRGVEKLIYNGFLPIIARINEEKVFALANTIFPLPKHK</sequence>
<dbReference type="InterPro" id="IPR050237">
    <property type="entry name" value="ATP-dep_AMP-bd_enzyme"/>
</dbReference>
<evidence type="ECO:0000259" key="1">
    <source>
        <dbReference type="Pfam" id="PF00501"/>
    </source>
</evidence>
<feature type="non-terminal residue" evidence="2">
    <location>
        <position position="187"/>
    </location>
</feature>
<name>X1MPB0_9ZZZZ</name>
<reference evidence="2" key="1">
    <citation type="journal article" date="2014" name="Front. Microbiol.">
        <title>High frequency of phylogenetically diverse reductive dehalogenase-homologous genes in deep subseafloor sedimentary metagenomes.</title>
        <authorList>
            <person name="Kawai M."/>
            <person name="Futagami T."/>
            <person name="Toyoda A."/>
            <person name="Takaki Y."/>
            <person name="Nishi S."/>
            <person name="Hori S."/>
            <person name="Arai W."/>
            <person name="Tsubouchi T."/>
            <person name="Morono Y."/>
            <person name="Uchiyama I."/>
            <person name="Ito T."/>
            <person name="Fujiyama A."/>
            <person name="Inagaki F."/>
            <person name="Takami H."/>
        </authorList>
    </citation>
    <scope>NUCLEOTIDE SEQUENCE</scope>
    <source>
        <strain evidence="2">Expedition CK06-06</strain>
    </source>
</reference>